<dbReference type="EMBL" id="JAHQIW010001684">
    <property type="protein sequence ID" value="KAJ1353330.1"/>
    <property type="molecule type" value="Genomic_DNA"/>
</dbReference>
<keyword evidence="2" id="KW-1185">Reference proteome</keyword>
<reference evidence="1" key="1">
    <citation type="submission" date="2021-06" db="EMBL/GenBank/DDBJ databases">
        <title>Parelaphostrongylus tenuis whole genome reference sequence.</title>
        <authorList>
            <person name="Garwood T.J."/>
            <person name="Larsen P.A."/>
            <person name="Fountain-Jones N.M."/>
            <person name="Garbe J.R."/>
            <person name="Macchietto M.G."/>
            <person name="Kania S.A."/>
            <person name="Gerhold R.W."/>
            <person name="Richards J.E."/>
            <person name="Wolf T.M."/>
        </authorList>
    </citation>
    <scope>NUCLEOTIDE SEQUENCE</scope>
    <source>
        <strain evidence="1">MNPRO001-30</strain>
        <tissue evidence="1">Meninges</tissue>
    </source>
</reference>
<sequence>MVRSYLIPAYTAPYRNIANNNLTLGSRQLYRNHCALAVSSFGDVVSLCRSAFPLRYCLKRSSIDARRVLEEEMERLLRLSSCFLKLAELALSGAQRSHVLVIDIIFTEGGVQMFAPEQLFEVFHEHRPKLIRAHTHHDPRIR</sequence>
<protein>
    <submittedName>
        <fullName evidence="1">Uncharacterized protein</fullName>
    </submittedName>
</protein>
<comment type="caution">
    <text evidence="1">The sequence shown here is derived from an EMBL/GenBank/DDBJ whole genome shotgun (WGS) entry which is preliminary data.</text>
</comment>
<accession>A0AAD5M8V5</accession>
<dbReference type="AlphaFoldDB" id="A0AAD5M8V5"/>
<evidence type="ECO:0000313" key="1">
    <source>
        <dbReference type="EMBL" id="KAJ1353330.1"/>
    </source>
</evidence>
<gene>
    <name evidence="1" type="ORF">KIN20_009936</name>
</gene>
<name>A0AAD5M8V5_PARTN</name>
<evidence type="ECO:0000313" key="2">
    <source>
        <dbReference type="Proteomes" id="UP001196413"/>
    </source>
</evidence>
<dbReference type="Proteomes" id="UP001196413">
    <property type="component" value="Unassembled WGS sequence"/>
</dbReference>
<organism evidence="1 2">
    <name type="scientific">Parelaphostrongylus tenuis</name>
    <name type="common">Meningeal worm</name>
    <dbReference type="NCBI Taxonomy" id="148309"/>
    <lineage>
        <taxon>Eukaryota</taxon>
        <taxon>Metazoa</taxon>
        <taxon>Ecdysozoa</taxon>
        <taxon>Nematoda</taxon>
        <taxon>Chromadorea</taxon>
        <taxon>Rhabditida</taxon>
        <taxon>Rhabditina</taxon>
        <taxon>Rhabditomorpha</taxon>
        <taxon>Strongyloidea</taxon>
        <taxon>Metastrongylidae</taxon>
        <taxon>Parelaphostrongylus</taxon>
    </lineage>
</organism>
<proteinExistence type="predicted"/>